<evidence type="ECO:0000256" key="2">
    <source>
        <dbReference type="ARBA" id="ARBA00022603"/>
    </source>
</evidence>
<organism evidence="6 7">
    <name type="scientific">Nocardioides mangrovicus</name>
    <dbReference type="NCBI Taxonomy" id="2478913"/>
    <lineage>
        <taxon>Bacteria</taxon>
        <taxon>Bacillati</taxon>
        <taxon>Actinomycetota</taxon>
        <taxon>Actinomycetes</taxon>
        <taxon>Propionibacteriales</taxon>
        <taxon>Nocardioidaceae</taxon>
        <taxon>Nocardioides</taxon>
    </lineage>
</organism>
<dbReference type="OrthoDB" id="9797252at2"/>
<accession>A0A3L8P1F8</accession>
<comment type="similarity">
    <text evidence="1">Belongs to the methyltransferase superfamily.</text>
</comment>
<evidence type="ECO:0000313" key="6">
    <source>
        <dbReference type="EMBL" id="RLV49206.1"/>
    </source>
</evidence>
<dbReference type="CDD" id="cd02440">
    <property type="entry name" value="AdoMet_MTases"/>
    <property type="match status" value="1"/>
</dbReference>
<feature type="domain" description="Methyltransferase type 11" evidence="5">
    <location>
        <begin position="43"/>
        <end position="130"/>
    </location>
</feature>
<keyword evidence="2 6" id="KW-0489">Methyltransferase</keyword>
<name>A0A3L8P1F8_9ACTN</name>
<evidence type="ECO:0000259" key="5">
    <source>
        <dbReference type="Pfam" id="PF08241"/>
    </source>
</evidence>
<dbReference type="RefSeq" id="WP_121806308.1">
    <property type="nucleotide sequence ID" value="NZ_RDBE01000007.1"/>
</dbReference>
<dbReference type="Proteomes" id="UP000281708">
    <property type="component" value="Unassembled WGS sequence"/>
</dbReference>
<evidence type="ECO:0000313" key="7">
    <source>
        <dbReference type="Proteomes" id="UP000281708"/>
    </source>
</evidence>
<dbReference type="Pfam" id="PF08241">
    <property type="entry name" value="Methyltransf_11"/>
    <property type="match status" value="1"/>
</dbReference>
<reference evidence="6 7" key="1">
    <citation type="submission" date="2018-10" db="EMBL/GenBank/DDBJ databases">
        <title>Marmoricola sp. 4Q3S-7 whole genome shotgun sequence.</title>
        <authorList>
            <person name="Li F."/>
        </authorList>
    </citation>
    <scope>NUCLEOTIDE SEQUENCE [LARGE SCALE GENOMIC DNA]</scope>
    <source>
        <strain evidence="6 7">4Q3S-7</strain>
    </source>
</reference>
<evidence type="ECO:0000256" key="3">
    <source>
        <dbReference type="ARBA" id="ARBA00022679"/>
    </source>
</evidence>
<dbReference type="InterPro" id="IPR029063">
    <property type="entry name" value="SAM-dependent_MTases_sf"/>
</dbReference>
<dbReference type="InterPro" id="IPR013216">
    <property type="entry name" value="Methyltransf_11"/>
</dbReference>
<dbReference type="SUPFAM" id="SSF53335">
    <property type="entry name" value="S-adenosyl-L-methionine-dependent methyltransferases"/>
    <property type="match status" value="1"/>
</dbReference>
<sequence>MAYPSPRSLSFGSVAERYERYRPGYGDDVVDLLLASGPSSAIEVGAGTGKATRVVAARGVPVSAVEPDPDMAAVLARTTAGLPVTIVPTTFEQLHAEPVDLLYAAAAFHWTDPDTRWQHAAELLVPGGWFGCLGGPTNIADEALDAEVGRVRREAVGGERTSGARGSDDGTAWPANELRDSPLFDEVVEHDLTRFYDLAADDLIGQMSTVSAFIVLPDAQRDDVLGRIRAMLPDPVPVRRDLQLHLARRVA</sequence>
<dbReference type="GO" id="GO:0008757">
    <property type="term" value="F:S-adenosylmethionine-dependent methyltransferase activity"/>
    <property type="evidence" value="ECO:0007669"/>
    <property type="project" value="InterPro"/>
</dbReference>
<keyword evidence="7" id="KW-1185">Reference proteome</keyword>
<dbReference type="Gene3D" id="3.40.50.150">
    <property type="entry name" value="Vaccinia Virus protein VP39"/>
    <property type="match status" value="1"/>
</dbReference>
<gene>
    <name evidence="6" type="ORF">D9V37_11675</name>
</gene>
<protein>
    <submittedName>
        <fullName evidence="6">Methyltransferase domain-containing protein</fullName>
    </submittedName>
</protein>
<dbReference type="AlphaFoldDB" id="A0A3L8P1F8"/>
<dbReference type="PANTHER" id="PTHR44942:SF4">
    <property type="entry name" value="METHYLTRANSFERASE TYPE 11 DOMAIN-CONTAINING PROTEIN"/>
    <property type="match status" value="1"/>
</dbReference>
<keyword evidence="3 6" id="KW-0808">Transferase</keyword>
<dbReference type="EMBL" id="RDBE01000007">
    <property type="protein sequence ID" value="RLV49206.1"/>
    <property type="molecule type" value="Genomic_DNA"/>
</dbReference>
<evidence type="ECO:0000256" key="1">
    <source>
        <dbReference type="ARBA" id="ARBA00008361"/>
    </source>
</evidence>
<proteinExistence type="inferred from homology"/>
<dbReference type="PANTHER" id="PTHR44942">
    <property type="entry name" value="METHYLTRANSF_11 DOMAIN-CONTAINING PROTEIN"/>
    <property type="match status" value="1"/>
</dbReference>
<evidence type="ECO:0000256" key="4">
    <source>
        <dbReference type="SAM" id="MobiDB-lite"/>
    </source>
</evidence>
<comment type="caution">
    <text evidence="6">The sequence shown here is derived from an EMBL/GenBank/DDBJ whole genome shotgun (WGS) entry which is preliminary data.</text>
</comment>
<dbReference type="InterPro" id="IPR051052">
    <property type="entry name" value="Diverse_substrate_MTase"/>
</dbReference>
<dbReference type="GO" id="GO:0032259">
    <property type="term" value="P:methylation"/>
    <property type="evidence" value="ECO:0007669"/>
    <property type="project" value="UniProtKB-KW"/>
</dbReference>
<feature type="region of interest" description="Disordered" evidence="4">
    <location>
        <begin position="156"/>
        <end position="176"/>
    </location>
</feature>